<evidence type="ECO:0000256" key="1">
    <source>
        <dbReference type="SAM" id="MobiDB-lite"/>
    </source>
</evidence>
<comment type="caution">
    <text evidence="2">The sequence shown here is derived from an EMBL/GenBank/DDBJ whole genome shotgun (WGS) entry which is preliminary data.</text>
</comment>
<dbReference type="Proteomes" id="UP001501725">
    <property type="component" value="Unassembled WGS sequence"/>
</dbReference>
<evidence type="ECO:0008006" key="4">
    <source>
        <dbReference type="Google" id="ProtNLM"/>
    </source>
</evidence>
<evidence type="ECO:0000313" key="3">
    <source>
        <dbReference type="Proteomes" id="UP001501725"/>
    </source>
</evidence>
<feature type="region of interest" description="Disordered" evidence="1">
    <location>
        <begin position="87"/>
        <end position="110"/>
    </location>
</feature>
<evidence type="ECO:0000313" key="2">
    <source>
        <dbReference type="EMBL" id="GAA4326122.1"/>
    </source>
</evidence>
<proteinExistence type="predicted"/>
<feature type="compositionally biased region" description="Polar residues" evidence="1">
    <location>
        <begin position="88"/>
        <end position="102"/>
    </location>
</feature>
<accession>A0ABP8GL87</accession>
<gene>
    <name evidence="2" type="ORF">GCM10023184_14580</name>
</gene>
<protein>
    <recommendedName>
        <fullName evidence="4">DUF4290 domain-containing protein</fullName>
    </recommendedName>
</protein>
<dbReference type="RefSeq" id="WP_345254697.1">
    <property type="nucleotide sequence ID" value="NZ_BAABGY010000006.1"/>
</dbReference>
<reference evidence="3" key="1">
    <citation type="journal article" date="2019" name="Int. J. Syst. Evol. Microbiol.">
        <title>The Global Catalogue of Microorganisms (GCM) 10K type strain sequencing project: providing services to taxonomists for standard genome sequencing and annotation.</title>
        <authorList>
            <consortium name="The Broad Institute Genomics Platform"/>
            <consortium name="The Broad Institute Genome Sequencing Center for Infectious Disease"/>
            <person name="Wu L."/>
            <person name="Ma J."/>
        </authorList>
    </citation>
    <scope>NUCLEOTIDE SEQUENCE [LARGE SCALE GENOMIC DNA]</scope>
    <source>
        <strain evidence="3">JCM 17919</strain>
    </source>
</reference>
<organism evidence="2 3">
    <name type="scientific">Flaviaesturariibacter amylovorans</name>
    <dbReference type="NCBI Taxonomy" id="1084520"/>
    <lineage>
        <taxon>Bacteria</taxon>
        <taxon>Pseudomonadati</taxon>
        <taxon>Bacteroidota</taxon>
        <taxon>Chitinophagia</taxon>
        <taxon>Chitinophagales</taxon>
        <taxon>Chitinophagaceae</taxon>
        <taxon>Flaviaestuariibacter</taxon>
    </lineage>
</organism>
<keyword evidence="3" id="KW-1185">Reference proteome</keyword>
<dbReference type="EMBL" id="BAABGY010000006">
    <property type="protein sequence ID" value="GAA4326122.1"/>
    <property type="molecule type" value="Genomic_DNA"/>
</dbReference>
<name>A0ABP8GL87_9BACT</name>
<sequence length="110" mass="12782">MNQQEVFNAITTLFPILQEYRRRGSAKMDADQKLLLRQVYLTIYPTATSMDLACPSCIIHYLSVLESYYEREYIRWIEAQLKMEAKQTQDAASTNPPATSKNGSRRKKKD</sequence>